<dbReference type="SUPFAM" id="SSF48452">
    <property type="entry name" value="TPR-like"/>
    <property type="match status" value="1"/>
</dbReference>
<evidence type="ECO:0000313" key="2">
    <source>
        <dbReference type="EMBL" id="RWU03879.1"/>
    </source>
</evidence>
<dbReference type="AlphaFoldDB" id="A0A3S3SP88"/>
<proteinExistence type="predicted"/>
<evidence type="ECO:0000313" key="3">
    <source>
        <dbReference type="Proteomes" id="UP000284120"/>
    </source>
</evidence>
<keyword evidence="1" id="KW-0812">Transmembrane</keyword>
<keyword evidence="3" id="KW-1185">Reference proteome</keyword>
<keyword evidence="1" id="KW-1133">Transmembrane helix</keyword>
<dbReference type="InterPro" id="IPR011990">
    <property type="entry name" value="TPR-like_helical_dom_sf"/>
</dbReference>
<dbReference type="Proteomes" id="UP000284120">
    <property type="component" value="Unassembled WGS sequence"/>
</dbReference>
<dbReference type="InterPro" id="IPR014562">
    <property type="entry name" value="UCP030959_TPR_rpt-cont"/>
</dbReference>
<name>A0A3S3SP88_9SPHI</name>
<dbReference type="Gene3D" id="1.25.40.10">
    <property type="entry name" value="Tetratricopeptide repeat domain"/>
    <property type="match status" value="1"/>
</dbReference>
<dbReference type="PIRSF" id="PIRSF030959">
    <property type="entry name" value="UCP030959"/>
    <property type="match status" value="1"/>
</dbReference>
<accession>A0A3S3SP88</accession>
<feature type="transmembrane region" description="Helical" evidence="1">
    <location>
        <begin position="9"/>
        <end position="26"/>
    </location>
</feature>
<feature type="transmembrane region" description="Helical" evidence="1">
    <location>
        <begin position="32"/>
        <end position="53"/>
    </location>
</feature>
<gene>
    <name evidence="2" type="ORF">DPV69_19525</name>
</gene>
<evidence type="ECO:0000256" key="1">
    <source>
        <dbReference type="SAM" id="Phobius"/>
    </source>
</evidence>
<keyword evidence="1" id="KW-0472">Membrane</keyword>
<dbReference type="RefSeq" id="WP_128353406.1">
    <property type="nucleotide sequence ID" value="NZ_QMHN01000008.1"/>
</dbReference>
<organism evidence="2 3">
    <name type="scientific">Pedobacter chitinilyticus</name>
    <dbReference type="NCBI Taxonomy" id="2233776"/>
    <lineage>
        <taxon>Bacteria</taxon>
        <taxon>Pseudomonadati</taxon>
        <taxon>Bacteroidota</taxon>
        <taxon>Sphingobacteriia</taxon>
        <taxon>Sphingobacteriales</taxon>
        <taxon>Sphingobacteriaceae</taxon>
        <taxon>Pedobacter</taxon>
    </lineage>
</organism>
<reference evidence="2 3" key="1">
    <citation type="submission" date="2018-06" db="EMBL/GenBank/DDBJ databases">
        <title>Pedobacter endophyticus sp. nov., an endophytic bacterium isolated from a leaf of Triticum aestivum.</title>
        <authorList>
            <person name="Zhang L."/>
        </authorList>
    </citation>
    <scope>NUCLEOTIDE SEQUENCE [LARGE SCALE GENOMIC DNA]</scope>
    <source>
        <strain evidence="2 3">CM134L-2</strain>
    </source>
</reference>
<protein>
    <recommendedName>
        <fullName evidence="4">Cardiolipin synthase N-terminal domain-containing protein</fullName>
    </recommendedName>
</protein>
<dbReference type="OrthoDB" id="794036at2"/>
<evidence type="ECO:0008006" key="4">
    <source>
        <dbReference type="Google" id="ProtNLM"/>
    </source>
</evidence>
<comment type="caution">
    <text evidence="2">The sequence shown here is derived from an EMBL/GenBank/DDBJ whole genome shotgun (WGS) entry which is preliminary data.</text>
</comment>
<dbReference type="EMBL" id="SAYW01000008">
    <property type="protein sequence ID" value="RWU03879.1"/>
    <property type="molecule type" value="Genomic_DNA"/>
</dbReference>
<sequence length="247" mass="29272">MMFAYWNDYYYIVIILQIIAIIHAIKTGRREWIYLLIFLPAIGAIVYFFMEFLPEMRRGSGSKSLTKALFPNREINEWERKLQVSDSVTNKLGLSKAYANQKKYDQAITLTLDCLKGHYDDDPAILLQLSRQYFYSGQYQESIKYFDRFNSKTSIKTAEDELLYARALEGIGNEDAANDDYKRIIRVHHSIEARYYYGLFLKNRKQTEQAKEQFRAIRSELKLLPRYLRKRNAKWLRLAIKESIALK</sequence>